<dbReference type="GO" id="GO:0016872">
    <property type="term" value="F:intramolecular lyase activity"/>
    <property type="evidence" value="ECO:0007669"/>
    <property type="project" value="UniProtKB-UniRule"/>
</dbReference>
<feature type="active site" description="Proton donor" evidence="6">
    <location>
        <position position="20"/>
    </location>
</feature>
<keyword evidence="5 6" id="KW-0119">Carbohydrate metabolism</keyword>
<dbReference type="Gene3D" id="3.40.1650.10">
    <property type="entry name" value="RbsD-like domain"/>
    <property type="match status" value="1"/>
</dbReference>
<evidence type="ECO:0000256" key="4">
    <source>
        <dbReference type="ARBA" id="ARBA00023235"/>
    </source>
</evidence>
<accession>A0A4R0XJV6</accession>
<dbReference type="SUPFAM" id="SSF102546">
    <property type="entry name" value="RbsD-like"/>
    <property type="match status" value="1"/>
</dbReference>
<reference evidence="7 8" key="1">
    <citation type="submission" date="2017-02" db="EMBL/GenBank/DDBJ databases">
        <title>Paraburkholderia sophoroidis sp. nov. and Paraburkholderia steynii sp. nov. rhizobial symbionts of the fynbos legume Hypocalyptus sophoroides.</title>
        <authorList>
            <person name="Steenkamp E.T."/>
            <person name="Beukes C.W."/>
            <person name="Van Zyl E."/>
            <person name="Avontuur J."/>
            <person name="Chan W.Y."/>
            <person name="Hassen A."/>
            <person name="Palmer M."/>
            <person name="Mthombeni L."/>
            <person name="Phalane F."/>
            <person name="Sereme K."/>
            <person name="Venter S.N."/>
        </authorList>
    </citation>
    <scope>NUCLEOTIDE SEQUENCE [LARGE SCALE GENOMIC DNA]</scope>
    <source>
        <strain evidence="7 8">HC1.1ba</strain>
    </source>
</reference>
<dbReference type="Proteomes" id="UP000294200">
    <property type="component" value="Unassembled WGS sequence"/>
</dbReference>
<dbReference type="HAMAP" id="MF_01661">
    <property type="entry name" value="D_rib_pyranase"/>
    <property type="match status" value="1"/>
</dbReference>
<dbReference type="InterPro" id="IPR023750">
    <property type="entry name" value="RbsD-like_sf"/>
</dbReference>
<comment type="caution">
    <text evidence="7">The sequence shown here is derived from an EMBL/GenBank/DDBJ whole genome shotgun (WGS) entry which is preliminary data.</text>
</comment>
<evidence type="ECO:0000256" key="3">
    <source>
        <dbReference type="ARBA" id="ARBA00022490"/>
    </source>
</evidence>
<dbReference type="PANTHER" id="PTHR37831">
    <property type="entry name" value="D-RIBOSE PYRANASE"/>
    <property type="match status" value="1"/>
</dbReference>
<dbReference type="GO" id="GO:0019303">
    <property type="term" value="P:D-ribose catabolic process"/>
    <property type="evidence" value="ECO:0007669"/>
    <property type="project" value="UniProtKB-UniRule"/>
</dbReference>
<comment type="subunit">
    <text evidence="6">Homodecamer.</text>
</comment>
<gene>
    <name evidence="6" type="primary">rbsD</name>
    <name evidence="7" type="ORF">BZM27_25495</name>
</gene>
<protein>
    <recommendedName>
        <fullName evidence="2 6">D-ribose pyranase</fullName>
        <ecNumber evidence="2 6">5.4.99.62</ecNumber>
    </recommendedName>
</protein>
<comment type="pathway">
    <text evidence="6">Carbohydrate metabolism; D-ribose degradation; D-ribose 5-phosphate from beta-D-ribopyranose: step 1/2.</text>
</comment>
<keyword evidence="3 6" id="KW-0963">Cytoplasm</keyword>
<organism evidence="7 8">
    <name type="scientific">Paraburkholderia steynii</name>
    <dbReference type="NCBI Taxonomy" id="1245441"/>
    <lineage>
        <taxon>Bacteria</taxon>
        <taxon>Pseudomonadati</taxon>
        <taxon>Pseudomonadota</taxon>
        <taxon>Betaproteobacteria</taxon>
        <taxon>Burkholderiales</taxon>
        <taxon>Burkholderiaceae</taxon>
        <taxon>Paraburkholderia</taxon>
    </lineage>
</organism>
<feature type="binding site" evidence="6">
    <location>
        <begin position="121"/>
        <end position="123"/>
    </location>
    <ligand>
        <name>substrate</name>
    </ligand>
</feature>
<feature type="binding site" evidence="6">
    <location>
        <position position="99"/>
    </location>
    <ligand>
        <name>substrate</name>
    </ligand>
</feature>
<dbReference type="UniPathway" id="UPA00916">
    <property type="reaction ID" value="UER00888"/>
</dbReference>
<comment type="similarity">
    <text evidence="6">Belongs to the RbsD / FucU family. RbsD subfamily.</text>
</comment>
<sequence length="132" mass="14388">MKKLGHLNRDIARVLASMGHTDSLVIADCGLPIPEGVECIDVSLALKVPGFFDVLDSVLADFKVERAVFASESAEHNAAVVERIAQMTASEIEVERVPHETFKQRSRDAKAIIRTGECSPYANVILHSGVIF</sequence>
<dbReference type="NCBIfam" id="NF008761">
    <property type="entry name" value="PRK11797.1"/>
    <property type="match status" value="1"/>
</dbReference>
<dbReference type="InterPro" id="IPR023064">
    <property type="entry name" value="D-ribose_pyranase"/>
</dbReference>
<keyword evidence="8" id="KW-1185">Reference proteome</keyword>
<evidence type="ECO:0000256" key="1">
    <source>
        <dbReference type="ARBA" id="ARBA00000223"/>
    </source>
</evidence>
<evidence type="ECO:0000256" key="5">
    <source>
        <dbReference type="ARBA" id="ARBA00023277"/>
    </source>
</evidence>
<evidence type="ECO:0000256" key="2">
    <source>
        <dbReference type="ARBA" id="ARBA00012862"/>
    </source>
</evidence>
<dbReference type="EMBL" id="MWML01000102">
    <property type="protein sequence ID" value="TCG06561.1"/>
    <property type="molecule type" value="Genomic_DNA"/>
</dbReference>
<dbReference type="Pfam" id="PF05025">
    <property type="entry name" value="RbsD_FucU"/>
    <property type="match status" value="1"/>
</dbReference>
<evidence type="ECO:0000313" key="8">
    <source>
        <dbReference type="Proteomes" id="UP000294200"/>
    </source>
</evidence>
<keyword evidence="4 6" id="KW-0413">Isomerase</keyword>
<evidence type="ECO:0000313" key="7">
    <source>
        <dbReference type="EMBL" id="TCG06561.1"/>
    </source>
</evidence>
<feature type="binding site" evidence="6">
    <location>
        <position position="28"/>
    </location>
    <ligand>
        <name>substrate</name>
    </ligand>
</feature>
<proteinExistence type="inferred from homology"/>
<comment type="catalytic activity">
    <reaction evidence="1 6">
        <text>beta-D-ribopyranose = beta-D-ribofuranose</text>
        <dbReference type="Rhea" id="RHEA:25432"/>
        <dbReference type="ChEBI" id="CHEBI:27476"/>
        <dbReference type="ChEBI" id="CHEBI:47002"/>
        <dbReference type="EC" id="5.4.99.62"/>
    </reaction>
</comment>
<evidence type="ECO:0000256" key="6">
    <source>
        <dbReference type="HAMAP-Rule" id="MF_01661"/>
    </source>
</evidence>
<dbReference type="PANTHER" id="PTHR37831:SF1">
    <property type="entry name" value="D-RIBOSE PYRANASE"/>
    <property type="match status" value="1"/>
</dbReference>
<dbReference type="EC" id="5.4.99.62" evidence="2 6"/>
<dbReference type="GO" id="GO:0005829">
    <property type="term" value="C:cytosol"/>
    <property type="evidence" value="ECO:0007669"/>
    <property type="project" value="TreeGrafter"/>
</dbReference>
<dbReference type="InterPro" id="IPR007721">
    <property type="entry name" value="RbsD_FucU"/>
</dbReference>
<dbReference type="GO" id="GO:0048029">
    <property type="term" value="F:monosaccharide binding"/>
    <property type="evidence" value="ECO:0007669"/>
    <property type="project" value="InterPro"/>
</dbReference>
<comment type="subcellular location">
    <subcellularLocation>
        <location evidence="6">Cytoplasm</location>
    </subcellularLocation>
</comment>
<name>A0A4R0XJV6_9BURK</name>
<dbReference type="AlphaFoldDB" id="A0A4R0XJV6"/>
<comment type="function">
    <text evidence="6">Catalyzes the interconversion of beta-pyran and beta-furan forms of D-ribose.</text>
</comment>
<dbReference type="GO" id="GO:0062193">
    <property type="term" value="F:D-ribose pyranase activity"/>
    <property type="evidence" value="ECO:0007669"/>
    <property type="project" value="UniProtKB-EC"/>
</dbReference>